<dbReference type="RefSeq" id="XP_029657059.1">
    <property type="nucleotide sequence ID" value="XM_029801199.2"/>
</dbReference>
<sequence>MTVTEVPGSLFLQPTVNNPHLLRPHMDSAYSELQKSLRKCFETENVVSEESATLHAEIPNMETLMIWKCPNYNYECDGTCSTGPQFQVMNPGGISSLWIRNVTKELSSRTFYDNNLNIAKTDLKINNKQQKILNLMQQEPAADKSVSYSSLEYSALLWSF</sequence>
<protein>
    <submittedName>
        <fullName evidence="2">Uncharacterized protein LOC115231113</fullName>
    </submittedName>
</protein>
<name>A0A6P7TXB0_9MOLL</name>
<organism evidence="1 2">
    <name type="scientific">Octopus sinensis</name>
    <name type="common">East Asian common octopus</name>
    <dbReference type="NCBI Taxonomy" id="2607531"/>
    <lineage>
        <taxon>Eukaryota</taxon>
        <taxon>Metazoa</taxon>
        <taxon>Spiralia</taxon>
        <taxon>Lophotrochozoa</taxon>
        <taxon>Mollusca</taxon>
        <taxon>Cephalopoda</taxon>
        <taxon>Coleoidea</taxon>
        <taxon>Octopodiformes</taxon>
        <taxon>Octopoda</taxon>
        <taxon>Incirrata</taxon>
        <taxon>Octopodidae</taxon>
        <taxon>Octopus</taxon>
    </lineage>
</organism>
<evidence type="ECO:0000313" key="1">
    <source>
        <dbReference type="Proteomes" id="UP000515154"/>
    </source>
</evidence>
<accession>A0A6P7TXB0</accession>
<reference evidence="2" key="1">
    <citation type="submission" date="2025-08" db="UniProtKB">
        <authorList>
            <consortium name="RefSeq"/>
        </authorList>
    </citation>
    <scope>IDENTIFICATION</scope>
</reference>
<dbReference type="Proteomes" id="UP000515154">
    <property type="component" value="Unplaced"/>
</dbReference>
<proteinExistence type="predicted"/>
<dbReference type="AlphaFoldDB" id="A0A6P7TXB0"/>
<keyword evidence="1" id="KW-1185">Reference proteome</keyword>
<evidence type="ECO:0000313" key="2">
    <source>
        <dbReference type="RefSeq" id="XP_029657059.1"/>
    </source>
</evidence>
<dbReference type="KEGG" id="osn:115231113"/>
<gene>
    <name evidence="2" type="primary">LOC115231113</name>
</gene>